<evidence type="ECO:0000259" key="6">
    <source>
        <dbReference type="PROSITE" id="PS50846"/>
    </source>
</evidence>
<evidence type="ECO:0000313" key="8">
    <source>
        <dbReference type="Proteomes" id="UP000015453"/>
    </source>
</evidence>
<dbReference type="Pfam" id="PF00403">
    <property type="entry name" value="HMA"/>
    <property type="match status" value="2"/>
</dbReference>
<feature type="domain" description="HMA" evidence="6">
    <location>
        <begin position="5"/>
        <end position="69"/>
    </location>
</feature>
<dbReference type="PANTHER" id="PTHR46195:SF2">
    <property type="entry name" value="HEAVY METAL-ASSOCIATED ISOPRENYLATED PLANT PROTEIN 7"/>
    <property type="match status" value="1"/>
</dbReference>
<comment type="caution">
    <text evidence="7">The sequence shown here is derived from an EMBL/GenBank/DDBJ whole genome shotgun (WGS) entry which is preliminary data.</text>
</comment>
<dbReference type="GO" id="GO:0016020">
    <property type="term" value="C:membrane"/>
    <property type="evidence" value="ECO:0007669"/>
    <property type="project" value="UniProtKB-SubCell"/>
</dbReference>
<name>S8CJI8_9LAMI</name>
<evidence type="ECO:0000256" key="4">
    <source>
        <dbReference type="ARBA" id="ARBA00023289"/>
    </source>
</evidence>
<evidence type="ECO:0000313" key="7">
    <source>
        <dbReference type="EMBL" id="EPS67259.1"/>
    </source>
</evidence>
<sequence>PPAPPKEVVLRAFMHCDGCARKFRRKIRDLDGVEEVTTDFGSGTVVVRGEKLNPGKILETAQNNHNRRVEIISLMPPLPAEQPRPPEIKPEVIRTVFEGDFHCLSCAEECKRKIARLRGIHDAELDSATTQLTVKGVFSPEEVAEYVNRDTG</sequence>
<comment type="subcellular location">
    <subcellularLocation>
        <location evidence="1">Membrane</location>
        <topology evidence="1">Peripheral membrane protein</topology>
    </subcellularLocation>
</comment>
<keyword evidence="2" id="KW-0488">Methylation</keyword>
<keyword evidence="4" id="KW-0449">Lipoprotein</keyword>
<organism evidence="7 8">
    <name type="scientific">Genlisea aurea</name>
    <dbReference type="NCBI Taxonomy" id="192259"/>
    <lineage>
        <taxon>Eukaryota</taxon>
        <taxon>Viridiplantae</taxon>
        <taxon>Streptophyta</taxon>
        <taxon>Embryophyta</taxon>
        <taxon>Tracheophyta</taxon>
        <taxon>Spermatophyta</taxon>
        <taxon>Magnoliopsida</taxon>
        <taxon>eudicotyledons</taxon>
        <taxon>Gunneridae</taxon>
        <taxon>Pentapetalae</taxon>
        <taxon>asterids</taxon>
        <taxon>lamiids</taxon>
        <taxon>Lamiales</taxon>
        <taxon>Lentibulariaceae</taxon>
        <taxon>Genlisea</taxon>
    </lineage>
</organism>
<dbReference type="InterPro" id="IPR044577">
    <property type="entry name" value="HIPP4/7/8/17/18/19"/>
</dbReference>
<protein>
    <recommendedName>
        <fullName evidence="6">HMA domain-containing protein</fullName>
    </recommendedName>
</protein>
<keyword evidence="8" id="KW-1185">Reference proteome</keyword>
<evidence type="ECO:0000256" key="3">
    <source>
        <dbReference type="ARBA" id="ARBA00022723"/>
    </source>
</evidence>
<dbReference type="Gene3D" id="3.30.70.100">
    <property type="match status" value="2"/>
</dbReference>
<dbReference type="InterPro" id="IPR036163">
    <property type="entry name" value="HMA_dom_sf"/>
</dbReference>
<evidence type="ECO:0000256" key="5">
    <source>
        <dbReference type="ARBA" id="ARBA00024045"/>
    </source>
</evidence>
<dbReference type="InterPro" id="IPR006121">
    <property type="entry name" value="HMA_dom"/>
</dbReference>
<gene>
    <name evidence="7" type="ORF">M569_07518</name>
</gene>
<reference evidence="7 8" key="1">
    <citation type="journal article" date="2013" name="BMC Genomics">
        <title>The miniature genome of a carnivorous plant Genlisea aurea contains a low number of genes and short non-coding sequences.</title>
        <authorList>
            <person name="Leushkin E.V."/>
            <person name="Sutormin R.A."/>
            <person name="Nabieva E.R."/>
            <person name="Penin A.A."/>
            <person name="Kondrashov A.S."/>
            <person name="Logacheva M.D."/>
        </authorList>
    </citation>
    <scope>NUCLEOTIDE SEQUENCE [LARGE SCALE GENOMIC DNA]</scope>
</reference>
<feature type="non-terminal residue" evidence="7">
    <location>
        <position position="152"/>
    </location>
</feature>
<dbReference type="SUPFAM" id="SSF55008">
    <property type="entry name" value="HMA, heavy metal-associated domain"/>
    <property type="match status" value="2"/>
</dbReference>
<dbReference type="PROSITE" id="PS50846">
    <property type="entry name" value="HMA_2"/>
    <property type="match status" value="1"/>
</dbReference>
<dbReference type="AlphaFoldDB" id="S8CJI8"/>
<dbReference type="EMBL" id="AUSU01003213">
    <property type="protein sequence ID" value="EPS67259.1"/>
    <property type="molecule type" value="Genomic_DNA"/>
</dbReference>
<dbReference type="CDD" id="cd00371">
    <property type="entry name" value="HMA"/>
    <property type="match status" value="2"/>
</dbReference>
<dbReference type="PANTHER" id="PTHR46195">
    <property type="entry name" value="HEAVY METAL-ASSOCIATED ISOPRENYLATED PLANT PROTEIN 7"/>
    <property type="match status" value="1"/>
</dbReference>
<dbReference type="Proteomes" id="UP000015453">
    <property type="component" value="Unassembled WGS sequence"/>
</dbReference>
<keyword evidence="4" id="KW-0636">Prenylation</keyword>
<dbReference type="GO" id="GO:0009626">
    <property type="term" value="P:plant-type hypersensitive response"/>
    <property type="evidence" value="ECO:0007669"/>
    <property type="project" value="UniProtKB-KW"/>
</dbReference>
<proteinExistence type="inferred from homology"/>
<comment type="similarity">
    <text evidence="5">Belongs to the HIPP family.</text>
</comment>
<keyword evidence="3" id="KW-0479">Metal-binding</keyword>
<evidence type="ECO:0000256" key="2">
    <source>
        <dbReference type="ARBA" id="ARBA00022481"/>
    </source>
</evidence>
<evidence type="ECO:0000256" key="1">
    <source>
        <dbReference type="ARBA" id="ARBA00004170"/>
    </source>
</evidence>
<dbReference type="OrthoDB" id="785630at2759"/>
<dbReference type="GO" id="GO:0046872">
    <property type="term" value="F:metal ion binding"/>
    <property type="evidence" value="ECO:0007669"/>
    <property type="project" value="UniProtKB-KW"/>
</dbReference>
<accession>S8CJI8</accession>
<feature type="non-terminal residue" evidence="7">
    <location>
        <position position="1"/>
    </location>
</feature>